<dbReference type="InterPro" id="IPR053150">
    <property type="entry name" value="Teicoplanin_resist-assoc"/>
</dbReference>
<dbReference type="RefSeq" id="WP_137195941.1">
    <property type="nucleotide sequence ID" value="NZ_CP039966.1"/>
</dbReference>
<proteinExistence type="predicted"/>
<sequence>MRLSVFEFAGLALVYGTSAASVVAVGLWLFRYPRPWFALPFLCCALSFIFLTQHPFPDPDNLVCPVPSATPQLQPLRFLDTFWRLVAHDATLLEYLTNRTLAATAMNFLVCAAIGLTLVRHVKTWARVALFGAALTLTIELTQLTGIWGYYACAYRQFNVDDLLLNMLGVLAGAALGRIKA</sequence>
<feature type="domain" description="VanZ-like" evidence="2">
    <location>
        <begin position="42"/>
        <end position="179"/>
    </location>
</feature>
<gene>
    <name evidence="3" type="ORF">EOK75_20475</name>
</gene>
<accession>A0A4V1E1H3</accession>
<dbReference type="InterPro" id="IPR006976">
    <property type="entry name" value="VanZ-like"/>
</dbReference>
<feature type="transmembrane region" description="Helical" evidence="1">
    <location>
        <begin position="101"/>
        <end position="119"/>
    </location>
</feature>
<organism evidence="3 4">
    <name type="scientific">Pseudorhodobacter turbinis</name>
    <dbReference type="NCBI Taxonomy" id="2500533"/>
    <lineage>
        <taxon>Bacteria</taxon>
        <taxon>Pseudomonadati</taxon>
        <taxon>Pseudomonadota</taxon>
        <taxon>Alphaproteobacteria</taxon>
        <taxon>Rhodobacterales</taxon>
        <taxon>Paracoccaceae</taxon>
        <taxon>Pseudorhodobacter</taxon>
    </lineage>
</organism>
<feature type="transmembrane region" description="Helical" evidence="1">
    <location>
        <begin position="128"/>
        <end position="151"/>
    </location>
</feature>
<feature type="transmembrane region" description="Helical" evidence="1">
    <location>
        <begin position="12"/>
        <end position="30"/>
    </location>
</feature>
<dbReference type="OrthoDB" id="4822551at2"/>
<reference evidence="3 4" key="1">
    <citation type="submission" date="2019-05" db="EMBL/GenBank/DDBJ databases">
        <title>Pseudorhodobacter turbinis sp. nov., isolated from the gut of the Korean turban shell.</title>
        <authorList>
            <person name="Jeong Y.-S."/>
            <person name="Kang W.-R."/>
            <person name="Bae J.-W."/>
        </authorList>
    </citation>
    <scope>NUCLEOTIDE SEQUENCE [LARGE SCALE GENOMIC DNA]</scope>
    <source>
        <strain evidence="3 4">S12M18</strain>
        <plasmid evidence="3 4">unnamed2</plasmid>
    </source>
</reference>
<evidence type="ECO:0000256" key="1">
    <source>
        <dbReference type="SAM" id="Phobius"/>
    </source>
</evidence>
<feature type="transmembrane region" description="Helical" evidence="1">
    <location>
        <begin position="37"/>
        <end position="56"/>
    </location>
</feature>
<evidence type="ECO:0000313" key="4">
    <source>
        <dbReference type="Proteomes" id="UP000298631"/>
    </source>
</evidence>
<keyword evidence="1" id="KW-1133">Transmembrane helix</keyword>
<protein>
    <submittedName>
        <fullName evidence="3">VanZ family protein</fullName>
    </submittedName>
</protein>
<keyword evidence="3" id="KW-0614">Plasmid</keyword>
<keyword evidence="1" id="KW-0472">Membrane</keyword>
<evidence type="ECO:0000313" key="3">
    <source>
        <dbReference type="EMBL" id="QCO58134.1"/>
    </source>
</evidence>
<dbReference type="PANTHER" id="PTHR36834:SF1">
    <property type="entry name" value="INTEGRAL MEMBRANE PROTEIN"/>
    <property type="match status" value="1"/>
</dbReference>
<keyword evidence="4" id="KW-1185">Reference proteome</keyword>
<name>A0A4V1E1H3_9RHOB</name>
<dbReference type="Pfam" id="PF04892">
    <property type="entry name" value="VanZ"/>
    <property type="match status" value="1"/>
</dbReference>
<keyword evidence="1" id="KW-0812">Transmembrane</keyword>
<dbReference type="PANTHER" id="PTHR36834">
    <property type="entry name" value="MEMBRANE PROTEIN-RELATED"/>
    <property type="match status" value="1"/>
</dbReference>
<geneLocation type="plasmid" evidence="3 4">
    <name>unnamed2</name>
</geneLocation>
<dbReference type="EMBL" id="CP039966">
    <property type="protein sequence ID" value="QCO58134.1"/>
    <property type="molecule type" value="Genomic_DNA"/>
</dbReference>
<dbReference type="AlphaFoldDB" id="A0A4V1E1H3"/>
<dbReference type="Proteomes" id="UP000298631">
    <property type="component" value="Plasmid unnamed2"/>
</dbReference>
<dbReference type="KEGG" id="pseb:EOK75_20475"/>
<evidence type="ECO:0000259" key="2">
    <source>
        <dbReference type="Pfam" id="PF04892"/>
    </source>
</evidence>